<keyword evidence="2" id="KW-1185">Reference proteome</keyword>
<dbReference type="WBParaSite" id="ACRNAN_scaffold1949.g15195.t1">
    <property type="protein sequence ID" value="ACRNAN_scaffold1949.g15195.t1"/>
    <property type="gene ID" value="ACRNAN_scaffold1949.g15195"/>
</dbReference>
<feature type="compositionally biased region" description="Polar residues" evidence="1">
    <location>
        <begin position="1"/>
        <end position="16"/>
    </location>
</feature>
<evidence type="ECO:0000313" key="3">
    <source>
        <dbReference type="WBParaSite" id="ACRNAN_scaffold1949.g15195.t1"/>
    </source>
</evidence>
<organism evidence="2 3">
    <name type="scientific">Acrobeloides nanus</name>
    <dbReference type="NCBI Taxonomy" id="290746"/>
    <lineage>
        <taxon>Eukaryota</taxon>
        <taxon>Metazoa</taxon>
        <taxon>Ecdysozoa</taxon>
        <taxon>Nematoda</taxon>
        <taxon>Chromadorea</taxon>
        <taxon>Rhabditida</taxon>
        <taxon>Tylenchina</taxon>
        <taxon>Cephalobomorpha</taxon>
        <taxon>Cephaloboidea</taxon>
        <taxon>Cephalobidae</taxon>
        <taxon>Acrobeloides</taxon>
    </lineage>
</organism>
<dbReference type="AlphaFoldDB" id="A0A914D5K4"/>
<evidence type="ECO:0000313" key="2">
    <source>
        <dbReference type="Proteomes" id="UP000887540"/>
    </source>
</evidence>
<feature type="compositionally biased region" description="Basic and acidic residues" evidence="1">
    <location>
        <begin position="95"/>
        <end position="108"/>
    </location>
</feature>
<name>A0A914D5K4_9BILA</name>
<feature type="region of interest" description="Disordered" evidence="1">
    <location>
        <begin position="1"/>
        <end position="34"/>
    </location>
</feature>
<evidence type="ECO:0000256" key="1">
    <source>
        <dbReference type="SAM" id="MobiDB-lite"/>
    </source>
</evidence>
<proteinExistence type="predicted"/>
<protein>
    <submittedName>
        <fullName evidence="3">rRNA-processing protein FYV7</fullName>
    </submittedName>
</protein>
<reference evidence="3" key="1">
    <citation type="submission" date="2022-11" db="UniProtKB">
        <authorList>
            <consortium name="WormBaseParasite"/>
        </authorList>
    </citation>
    <scope>IDENTIFICATION</scope>
</reference>
<feature type="region of interest" description="Disordered" evidence="1">
    <location>
        <begin position="64"/>
        <end position="116"/>
    </location>
</feature>
<feature type="compositionally biased region" description="Basic residues" evidence="1">
    <location>
        <begin position="19"/>
        <end position="34"/>
    </location>
</feature>
<dbReference type="Proteomes" id="UP000887540">
    <property type="component" value="Unplaced"/>
</dbReference>
<sequence>MNIFENSTIESDQNMVQEKKKHPGGRKKKWKSKNKYGRIENAEELSQFRKERNEYMRRYRREVKQGIRTPAKQQKRGRPRKLERTPDGRLTADAIKMEKKRRAEYMREYRKKKRTN</sequence>
<accession>A0A914D5K4</accession>